<keyword evidence="5 6" id="KW-0472">Membrane</keyword>
<evidence type="ECO:0000256" key="3">
    <source>
        <dbReference type="ARBA" id="ARBA00022448"/>
    </source>
</evidence>
<evidence type="ECO:0000256" key="5">
    <source>
        <dbReference type="ARBA" id="ARBA00023136"/>
    </source>
</evidence>
<keyword evidence="4 6" id="KW-0653">Protein transport</keyword>
<protein>
    <recommendedName>
        <fullName evidence="6">AP complex subunit sigma</fullName>
    </recommendedName>
</protein>
<comment type="similarity">
    <text evidence="2 6">Belongs to the adaptor complexes small subunit family.</text>
</comment>
<dbReference type="InterPro" id="IPR022775">
    <property type="entry name" value="AP_mu_sigma_su"/>
</dbReference>
<evidence type="ECO:0000256" key="2">
    <source>
        <dbReference type="ARBA" id="ARBA00006972"/>
    </source>
</evidence>
<dbReference type="InterPro" id="IPR027155">
    <property type="entry name" value="APS3"/>
</dbReference>
<dbReference type="FunFam" id="3.30.450.60:FF:000001">
    <property type="entry name" value="AP complex subunit sigma"/>
    <property type="match status" value="1"/>
</dbReference>
<dbReference type="Gene3D" id="3.30.450.60">
    <property type="match status" value="1"/>
</dbReference>
<reference evidence="8" key="1">
    <citation type="submission" date="2021-01" db="EMBL/GenBank/DDBJ databases">
        <authorList>
            <person name="Corre E."/>
            <person name="Pelletier E."/>
            <person name="Niang G."/>
            <person name="Scheremetjew M."/>
            <person name="Finn R."/>
            <person name="Kale V."/>
            <person name="Holt S."/>
            <person name="Cochrane G."/>
            <person name="Meng A."/>
            <person name="Brown T."/>
            <person name="Cohen L."/>
        </authorList>
    </citation>
    <scope>NUCLEOTIDE SEQUENCE</scope>
    <source>
        <strain evidence="8">CCMP3276</strain>
    </source>
</reference>
<evidence type="ECO:0000256" key="1">
    <source>
        <dbReference type="ARBA" id="ARBA00004308"/>
    </source>
</evidence>
<dbReference type="GO" id="GO:0030123">
    <property type="term" value="C:AP-3 adaptor complex"/>
    <property type="evidence" value="ECO:0007669"/>
    <property type="project" value="InterPro"/>
</dbReference>
<dbReference type="CDD" id="cd14834">
    <property type="entry name" value="AP3_sigma"/>
    <property type="match status" value="1"/>
</dbReference>
<evidence type="ECO:0000256" key="6">
    <source>
        <dbReference type="PIRNR" id="PIRNR015588"/>
    </source>
</evidence>
<sequence>MIKFVVVVNNHGKPRLTKFYEYMPEDMQQRVIQTCFQLVTRRAEGQCNTIEATGPDGEYMRLVFRNYATLYFVFCVDEAESQLGILDLIQVFVETLDRCFENVCELDLIFHMDRVNYVLDEFIVGGLVAETSMREVLDALQAAKLEERAYSSSSAVAAFSSILPGSN</sequence>
<dbReference type="SUPFAM" id="SSF64356">
    <property type="entry name" value="SNARE-like"/>
    <property type="match status" value="1"/>
</dbReference>
<dbReference type="InterPro" id="IPR016635">
    <property type="entry name" value="AP_complex_ssu"/>
</dbReference>
<dbReference type="GO" id="GO:0012505">
    <property type="term" value="C:endomembrane system"/>
    <property type="evidence" value="ECO:0007669"/>
    <property type="project" value="UniProtKB-SubCell"/>
</dbReference>
<dbReference type="Pfam" id="PF01217">
    <property type="entry name" value="Clat_adaptor_s"/>
    <property type="match status" value="1"/>
</dbReference>
<dbReference type="PANTHER" id="PTHR11753">
    <property type="entry name" value="ADAPTOR COMPLEXES SMALL SUBUNIT FAMILY"/>
    <property type="match status" value="1"/>
</dbReference>
<dbReference type="InterPro" id="IPR011012">
    <property type="entry name" value="Longin-like_dom_sf"/>
</dbReference>
<feature type="domain" description="AP complex mu/sigma subunit" evidence="7">
    <location>
        <begin position="1"/>
        <end position="143"/>
    </location>
</feature>
<gene>
    <name evidence="8" type="ORF">EMAD1354_LOCUS834</name>
</gene>
<dbReference type="GO" id="GO:0006896">
    <property type="term" value="P:Golgi to vacuole transport"/>
    <property type="evidence" value="ECO:0007669"/>
    <property type="project" value="InterPro"/>
</dbReference>
<comment type="subcellular location">
    <subcellularLocation>
        <location evidence="1">Endomembrane system</location>
    </subcellularLocation>
</comment>
<accession>A0A7S0T7P8</accession>
<proteinExistence type="inferred from homology"/>
<organism evidence="8">
    <name type="scientific">Erythrolobus madagascarensis</name>
    <dbReference type="NCBI Taxonomy" id="708628"/>
    <lineage>
        <taxon>Eukaryota</taxon>
        <taxon>Rhodophyta</taxon>
        <taxon>Bangiophyceae</taxon>
        <taxon>Porphyridiales</taxon>
        <taxon>Porphyridiaceae</taxon>
        <taxon>Erythrolobus</taxon>
    </lineage>
</organism>
<keyword evidence="3 6" id="KW-0813">Transport</keyword>
<evidence type="ECO:0000256" key="4">
    <source>
        <dbReference type="ARBA" id="ARBA00022927"/>
    </source>
</evidence>
<evidence type="ECO:0000313" key="8">
    <source>
        <dbReference type="EMBL" id="CAD8724757.1"/>
    </source>
</evidence>
<dbReference type="PIRSF" id="PIRSF015588">
    <property type="entry name" value="AP_complex_sigma"/>
    <property type="match status" value="1"/>
</dbReference>
<dbReference type="AlphaFoldDB" id="A0A7S0T7P8"/>
<evidence type="ECO:0000259" key="7">
    <source>
        <dbReference type="Pfam" id="PF01217"/>
    </source>
</evidence>
<dbReference type="GO" id="GO:0006886">
    <property type="term" value="P:intracellular protein transport"/>
    <property type="evidence" value="ECO:0007669"/>
    <property type="project" value="UniProtKB-UniRule"/>
</dbReference>
<name>A0A7S0T7P8_9RHOD</name>
<dbReference type="EMBL" id="HBFE01001209">
    <property type="protein sequence ID" value="CAD8724757.1"/>
    <property type="molecule type" value="Transcribed_RNA"/>
</dbReference>